<dbReference type="InterPro" id="IPR028082">
    <property type="entry name" value="Peripla_BP_I"/>
</dbReference>
<proteinExistence type="inferred from homology"/>
<reference evidence="5 6" key="1">
    <citation type="submission" date="2018-08" db="EMBL/GenBank/DDBJ databases">
        <title>Comamonas testosteroni strain SWCO2.</title>
        <authorList>
            <person name="Jiang N."/>
            <person name="Zhang X.Z."/>
        </authorList>
    </citation>
    <scope>NUCLEOTIDE SEQUENCE [LARGE SCALE GENOMIC DNA]</scope>
    <source>
        <strain evidence="5 6">SWCO2</strain>
    </source>
</reference>
<evidence type="ECO:0000313" key="6">
    <source>
        <dbReference type="Proteomes" id="UP000261948"/>
    </source>
</evidence>
<dbReference type="Pfam" id="PF13458">
    <property type="entry name" value="Peripla_BP_6"/>
    <property type="match status" value="1"/>
</dbReference>
<feature type="domain" description="Leucine-binding protein" evidence="4">
    <location>
        <begin position="39"/>
        <end position="389"/>
    </location>
</feature>
<evidence type="ECO:0000256" key="2">
    <source>
        <dbReference type="ARBA" id="ARBA00022729"/>
    </source>
</evidence>
<dbReference type="Proteomes" id="UP000261948">
    <property type="component" value="Unassembled WGS sequence"/>
</dbReference>
<protein>
    <submittedName>
        <fullName evidence="5">Twin-arginine translocation pathway signal protein</fullName>
    </submittedName>
</protein>
<dbReference type="CDD" id="cd06338">
    <property type="entry name" value="PBP1_ABC_ligand_binding-like"/>
    <property type="match status" value="1"/>
</dbReference>
<dbReference type="SUPFAM" id="SSF53822">
    <property type="entry name" value="Periplasmic binding protein-like I"/>
    <property type="match status" value="1"/>
</dbReference>
<sequence length="412" mass="44637">MTFASKRFVLKNIIAATALASLGGAALAQEAPKANAPQSIRIGWAIAKTGINAGGTSVTTAPNYKLWVKEINDAGGIMLKAYNKRVPIEVIEYDDRSSTEEAVRATERLITQDKVDFVLPPWSTGSNLAVGPTYEKHKYPLLAATSVTDKAPELAKRWKHAFFFLGTGGEYAEDLVAMLEKAKKEGKINNKIAMINIADGFGVELANATRKAAKQHGFELVYDKSYPIGTQDMTPVINEAKGKGADTFVAYSYPPDTMLINEQAKTLGLTPKVLFTGVGTQFPMFKGKFGAAAEGIMAPGGIDASNAQMQAYLKRFKEVTGQESDRFASPIVYTSLQMLQQAIERVGKIDRAAVTQELKTGSFETVLGTVKLENQMLTKLWHVGQWQNGEFNAIAPTNRAGVKPAVIPRATP</sequence>
<name>A0A373FNL9_COMTE</name>
<evidence type="ECO:0000259" key="4">
    <source>
        <dbReference type="Pfam" id="PF13458"/>
    </source>
</evidence>
<keyword evidence="2 3" id="KW-0732">Signal</keyword>
<dbReference type="InterPro" id="IPR051010">
    <property type="entry name" value="BCAA_transport"/>
</dbReference>
<gene>
    <name evidence="5" type="ORF">DZC30_10755</name>
</gene>
<accession>A0A373FNL9</accession>
<dbReference type="Gene3D" id="3.40.50.2300">
    <property type="match status" value="2"/>
</dbReference>
<dbReference type="AlphaFoldDB" id="A0A373FNL9"/>
<dbReference type="PANTHER" id="PTHR30483:SF37">
    <property type="entry name" value="ABC TRANSPORTER SUBSTRATE-BINDING PROTEIN"/>
    <property type="match status" value="1"/>
</dbReference>
<evidence type="ECO:0000313" key="5">
    <source>
        <dbReference type="EMBL" id="RGE45112.1"/>
    </source>
</evidence>
<dbReference type="InterPro" id="IPR028081">
    <property type="entry name" value="Leu-bd"/>
</dbReference>
<organism evidence="5 6">
    <name type="scientific">Comamonas testosteroni</name>
    <name type="common">Pseudomonas testosteroni</name>
    <dbReference type="NCBI Taxonomy" id="285"/>
    <lineage>
        <taxon>Bacteria</taxon>
        <taxon>Pseudomonadati</taxon>
        <taxon>Pseudomonadota</taxon>
        <taxon>Betaproteobacteria</taxon>
        <taxon>Burkholderiales</taxon>
        <taxon>Comamonadaceae</taxon>
        <taxon>Comamonas</taxon>
    </lineage>
</organism>
<dbReference type="OrthoDB" id="26870at2"/>
<dbReference type="PANTHER" id="PTHR30483">
    <property type="entry name" value="LEUCINE-SPECIFIC-BINDING PROTEIN"/>
    <property type="match status" value="1"/>
</dbReference>
<evidence type="ECO:0000256" key="1">
    <source>
        <dbReference type="ARBA" id="ARBA00010062"/>
    </source>
</evidence>
<feature type="chain" id="PRO_5016639148" evidence="3">
    <location>
        <begin position="29"/>
        <end position="412"/>
    </location>
</feature>
<comment type="caution">
    <text evidence="5">The sequence shown here is derived from an EMBL/GenBank/DDBJ whole genome shotgun (WGS) entry which is preliminary data.</text>
</comment>
<keyword evidence="6" id="KW-1185">Reference proteome</keyword>
<feature type="signal peptide" evidence="3">
    <location>
        <begin position="1"/>
        <end position="28"/>
    </location>
</feature>
<comment type="similarity">
    <text evidence="1">Belongs to the leucine-binding protein family.</text>
</comment>
<dbReference type="EMBL" id="QURR01000011">
    <property type="protein sequence ID" value="RGE45112.1"/>
    <property type="molecule type" value="Genomic_DNA"/>
</dbReference>
<evidence type="ECO:0000256" key="3">
    <source>
        <dbReference type="SAM" id="SignalP"/>
    </source>
</evidence>